<dbReference type="Proteomes" id="UP000034852">
    <property type="component" value="Unassembled WGS sequence"/>
</dbReference>
<evidence type="ECO:0000313" key="3">
    <source>
        <dbReference type="EMBL" id="KKQ35357.1"/>
    </source>
</evidence>
<evidence type="ECO:0000256" key="1">
    <source>
        <dbReference type="ARBA" id="ARBA00006611"/>
    </source>
</evidence>
<dbReference type="InterPro" id="IPR027417">
    <property type="entry name" value="P-loop_NTPase"/>
</dbReference>
<accession>A0A0G0GZA9</accession>
<dbReference type="AlphaFoldDB" id="A0A0G0GZA9"/>
<gene>
    <name evidence="3" type="ORF">US52_C0027G0001</name>
</gene>
<dbReference type="Gene3D" id="3.40.50.300">
    <property type="entry name" value="P-loop containing nucleotide triphosphate hydrolases"/>
    <property type="match status" value="1"/>
</dbReference>
<dbReference type="InterPro" id="IPR003593">
    <property type="entry name" value="AAA+_ATPase"/>
</dbReference>
<feature type="domain" description="AAA+ ATPase" evidence="2">
    <location>
        <begin position="19"/>
        <end position="144"/>
    </location>
</feature>
<dbReference type="CDD" id="cd01131">
    <property type="entry name" value="PilT"/>
    <property type="match status" value="1"/>
</dbReference>
<sequence length="246" mass="27161">RTIDELGLPVLLKEFSKIPYGLVVVTGPTGSGKSTTIAAMIEEINRTDTRHIITIEDPVEYVFEQKMALIAQRNMYEDSTSWTKALRAVLRQDPNVVVIGEMRDYETIASALTIAETGHLVFATLHTNNAAQTIDRIIDVFPEGQQNQVRSQLSNMLSGVIAQRLIPVKNGGRKAAVEILIGTIAIKNAIREGKTHQIDNIIQTSADIGMISLEKSLIELIRQGLVDIDTAKNFSAKPDELDLLMR</sequence>
<reference evidence="3 4" key="1">
    <citation type="journal article" date="2015" name="Nature">
        <title>rRNA introns, odd ribosomes, and small enigmatic genomes across a large radiation of phyla.</title>
        <authorList>
            <person name="Brown C.T."/>
            <person name="Hug L.A."/>
            <person name="Thomas B.C."/>
            <person name="Sharon I."/>
            <person name="Castelle C.J."/>
            <person name="Singh A."/>
            <person name="Wilkins M.J."/>
            <person name="Williams K.H."/>
            <person name="Banfield J.F."/>
        </authorList>
    </citation>
    <scope>NUCLEOTIDE SEQUENCE [LARGE SCALE GENOMIC DNA]</scope>
</reference>
<dbReference type="PATRIC" id="fig|1619087.5.peg.365"/>
<feature type="non-terminal residue" evidence="3">
    <location>
        <position position="1"/>
    </location>
</feature>
<evidence type="ECO:0000313" key="4">
    <source>
        <dbReference type="Proteomes" id="UP000034852"/>
    </source>
</evidence>
<dbReference type="GO" id="GO:0005524">
    <property type="term" value="F:ATP binding"/>
    <property type="evidence" value="ECO:0007669"/>
    <property type="project" value="InterPro"/>
</dbReference>
<proteinExistence type="inferred from homology"/>
<dbReference type="InterPro" id="IPR050921">
    <property type="entry name" value="T4SS_GSP_E_ATPase"/>
</dbReference>
<organism evidence="3 4">
    <name type="scientific">candidate division WS6 bacterium GW2011_GWA2_37_6</name>
    <dbReference type="NCBI Taxonomy" id="1619087"/>
    <lineage>
        <taxon>Bacteria</taxon>
        <taxon>Candidatus Dojkabacteria</taxon>
    </lineage>
</organism>
<dbReference type="SUPFAM" id="SSF52540">
    <property type="entry name" value="P-loop containing nucleoside triphosphate hydrolases"/>
    <property type="match status" value="1"/>
</dbReference>
<dbReference type="SMART" id="SM00382">
    <property type="entry name" value="AAA"/>
    <property type="match status" value="1"/>
</dbReference>
<dbReference type="NCBIfam" id="TIGR01420">
    <property type="entry name" value="pilT_fam"/>
    <property type="match status" value="1"/>
</dbReference>
<evidence type="ECO:0000259" key="2">
    <source>
        <dbReference type="SMART" id="SM00382"/>
    </source>
</evidence>
<protein>
    <submittedName>
        <fullName evidence="3">Twitching motility protein</fullName>
    </submittedName>
</protein>
<name>A0A0G0GZA9_9BACT</name>
<comment type="similarity">
    <text evidence="1">Belongs to the GSP E family.</text>
</comment>
<dbReference type="GO" id="GO:0016887">
    <property type="term" value="F:ATP hydrolysis activity"/>
    <property type="evidence" value="ECO:0007669"/>
    <property type="project" value="InterPro"/>
</dbReference>
<dbReference type="Pfam" id="PF00437">
    <property type="entry name" value="T2SSE"/>
    <property type="match status" value="1"/>
</dbReference>
<dbReference type="PANTHER" id="PTHR30486">
    <property type="entry name" value="TWITCHING MOTILITY PROTEIN PILT"/>
    <property type="match status" value="1"/>
</dbReference>
<dbReference type="EMBL" id="LBTH01000027">
    <property type="protein sequence ID" value="KKQ35357.1"/>
    <property type="molecule type" value="Genomic_DNA"/>
</dbReference>
<dbReference type="InterPro" id="IPR001482">
    <property type="entry name" value="T2SS/T4SS_dom"/>
</dbReference>
<dbReference type="InterPro" id="IPR006321">
    <property type="entry name" value="PilT/PilU"/>
</dbReference>
<comment type="caution">
    <text evidence="3">The sequence shown here is derived from an EMBL/GenBank/DDBJ whole genome shotgun (WGS) entry which is preliminary data.</text>
</comment>